<dbReference type="RefSeq" id="WP_255900761.1">
    <property type="nucleotide sequence ID" value="NZ_CP050470.1"/>
</dbReference>
<proteinExistence type="predicted"/>
<evidence type="ECO:0000313" key="2">
    <source>
        <dbReference type="Proteomes" id="UP001059912"/>
    </source>
</evidence>
<evidence type="ECO:0000313" key="1">
    <source>
        <dbReference type="EMBL" id="UTZ30860.1"/>
    </source>
</evidence>
<name>A0ABY5I984_9VIBR</name>
<accession>A0ABY5I984</accession>
<gene>
    <name evidence="1" type="ORF">HB762_05340</name>
</gene>
<dbReference type="Proteomes" id="UP001059912">
    <property type="component" value="Chromosome 1"/>
</dbReference>
<keyword evidence="2" id="KW-1185">Reference proteome</keyword>
<sequence length="124" mass="14545">MLIRYVKSHVGHLLDSDGLDIYGKSIDVPALLRDGEHRHSKFRGMINAFECGSFQRVKLVGFTEYSFDDGKNWIKIPKNHYLIGIRKWGEFYVVLFNGKPRVHVYAPKQPERYTNNVHFIQKSY</sequence>
<reference evidence="1" key="1">
    <citation type="submission" date="2020-03" db="EMBL/GenBank/DDBJ databases">
        <title>Five strains of Vibrio campbellii isolated from Mariana Trench.</title>
        <authorList>
            <person name="Liang J."/>
            <person name="Zhang X.-H."/>
        </authorList>
    </citation>
    <scope>NUCLEOTIDE SEQUENCE</scope>
    <source>
        <strain evidence="1">LJC013</strain>
    </source>
</reference>
<organism evidence="1 2">
    <name type="scientific">Vibrio campbellii</name>
    <dbReference type="NCBI Taxonomy" id="680"/>
    <lineage>
        <taxon>Bacteria</taxon>
        <taxon>Pseudomonadati</taxon>
        <taxon>Pseudomonadota</taxon>
        <taxon>Gammaproteobacteria</taxon>
        <taxon>Vibrionales</taxon>
        <taxon>Vibrionaceae</taxon>
        <taxon>Vibrio</taxon>
    </lineage>
</organism>
<dbReference type="EMBL" id="CP050470">
    <property type="protein sequence ID" value="UTZ30860.1"/>
    <property type="molecule type" value="Genomic_DNA"/>
</dbReference>
<protein>
    <submittedName>
        <fullName evidence="1">Uncharacterized protein</fullName>
    </submittedName>
</protein>